<dbReference type="OrthoDB" id="5191564at2"/>
<accession>A0A2T0M3K0</accession>
<gene>
    <name evidence="3" type="ORF">B0I33_101484</name>
</gene>
<name>A0A2T0M3K0_9PSEU</name>
<evidence type="ECO:0000256" key="1">
    <source>
        <dbReference type="SAM" id="Phobius"/>
    </source>
</evidence>
<evidence type="ECO:0000259" key="2">
    <source>
        <dbReference type="Pfam" id="PF19803"/>
    </source>
</evidence>
<keyword evidence="1" id="KW-0472">Membrane</keyword>
<protein>
    <recommendedName>
        <fullName evidence="2">DUF6286 domain-containing protein</fullName>
    </recommendedName>
</protein>
<keyword evidence="1" id="KW-1133">Transmembrane helix</keyword>
<dbReference type="AlphaFoldDB" id="A0A2T0M3K0"/>
<dbReference type="InterPro" id="IPR046253">
    <property type="entry name" value="DUF6286"/>
</dbReference>
<dbReference type="Proteomes" id="UP000238362">
    <property type="component" value="Unassembled WGS sequence"/>
</dbReference>
<evidence type="ECO:0000313" key="4">
    <source>
        <dbReference type="Proteomes" id="UP000238362"/>
    </source>
</evidence>
<feature type="transmembrane region" description="Helical" evidence="1">
    <location>
        <begin position="62"/>
        <end position="81"/>
    </location>
</feature>
<dbReference type="Pfam" id="PF19803">
    <property type="entry name" value="DUF6286"/>
    <property type="match status" value="1"/>
</dbReference>
<dbReference type="RefSeq" id="WP_106176806.1">
    <property type="nucleotide sequence ID" value="NZ_PVNH01000001.1"/>
</dbReference>
<reference evidence="3 4" key="1">
    <citation type="submission" date="2018-03" db="EMBL/GenBank/DDBJ databases">
        <title>Genomic Encyclopedia of Type Strains, Phase III (KMG-III): the genomes of soil and plant-associated and newly described type strains.</title>
        <authorList>
            <person name="Whitman W."/>
        </authorList>
    </citation>
    <scope>NUCLEOTIDE SEQUENCE [LARGE SCALE GENOMIC DNA]</scope>
    <source>
        <strain evidence="3 4">CGMCC 4.7125</strain>
    </source>
</reference>
<keyword evidence="1" id="KW-0812">Transmembrane</keyword>
<dbReference type="EMBL" id="PVNH01000001">
    <property type="protein sequence ID" value="PRX51331.1"/>
    <property type="molecule type" value="Genomic_DNA"/>
</dbReference>
<comment type="caution">
    <text evidence="3">The sequence shown here is derived from an EMBL/GenBank/DDBJ whole genome shotgun (WGS) entry which is preliminary data.</text>
</comment>
<feature type="domain" description="DUF6286" evidence="2">
    <location>
        <begin position="68"/>
        <end position="171"/>
    </location>
</feature>
<proteinExistence type="predicted"/>
<keyword evidence="4" id="KW-1185">Reference proteome</keyword>
<organism evidence="3 4">
    <name type="scientific">Prauserella shujinwangii</name>
    <dbReference type="NCBI Taxonomy" id="1453103"/>
    <lineage>
        <taxon>Bacteria</taxon>
        <taxon>Bacillati</taxon>
        <taxon>Actinomycetota</taxon>
        <taxon>Actinomycetes</taxon>
        <taxon>Pseudonocardiales</taxon>
        <taxon>Pseudonocardiaceae</taxon>
        <taxon>Prauserella</taxon>
    </lineage>
</organism>
<evidence type="ECO:0000313" key="3">
    <source>
        <dbReference type="EMBL" id="PRX51331.1"/>
    </source>
</evidence>
<sequence length="178" mass="18503">MRILVRLLSTLLALAAAAAGALLALEVAWQWWRPGSAPLLVPWPAWQAALAGVRWDSTATRLAAALTALGGLLLVLAAAAARHRTVRLREPAPGVSGTLTPRALARLVGTHVRAREDVAAATVTASATRVRVRVTGARDAGAELAPDVTEAVSTVLSGLPLARTPRLSVAVEPSGERR</sequence>